<accession>A0ABR7LUD1</accession>
<evidence type="ECO:0000313" key="4">
    <source>
        <dbReference type="Proteomes" id="UP000805614"/>
    </source>
</evidence>
<dbReference type="NCBIfam" id="TIGR03083">
    <property type="entry name" value="maleylpyruvate isomerase family mycothiol-dependent enzyme"/>
    <property type="match status" value="1"/>
</dbReference>
<feature type="region of interest" description="Disordered" evidence="1">
    <location>
        <begin position="51"/>
        <end position="75"/>
    </location>
</feature>
<dbReference type="InterPro" id="IPR024344">
    <property type="entry name" value="MDMPI_metal-binding"/>
</dbReference>
<organism evidence="3 4">
    <name type="scientific">Actinomadura alba</name>
    <dbReference type="NCBI Taxonomy" id="406431"/>
    <lineage>
        <taxon>Bacteria</taxon>
        <taxon>Bacillati</taxon>
        <taxon>Actinomycetota</taxon>
        <taxon>Actinomycetes</taxon>
        <taxon>Streptosporangiales</taxon>
        <taxon>Thermomonosporaceae</taxon>
        <taxon>Actinomadura</taxon>
    </lineage>
</organism>
<evidence type="ECO:0000256" key="1">
    <source>
        <dbReference type="SAM" id="MobiDB-lite"/>
    </source>
</evidence>
<dbReference type="Gene3D" id="1.20.120.450">
    <property type="entry name" value="dinb family like domain"/>
    <property type="match status" value="1"/>
</dbReference>
<evidence type="ECO:0000313" key="3">
    <source>
        <dbReference type="EMBL" id="MBC6468288.1"/>
    </source>
</evidence>
<comment type="caution">
    <text evidence="3">The sequence shown here is derived from an EMBL/GenBank/DDBJ whole genome shotgun (WGS) entry which is preliminary data.</text>
</comment>
<dbReference type="InterPro" id="IPR017520">
    <property type="entry name" value="CHP03086"/>
</dbReference>
<gene>
    <name evidence="3" type="ORF">HKK74_22730</name>
</gene>
<dbReference type="Proteomes" id="UP000805614">
    <property type="component" value="Unassembled WGS sequence"/>
</dbReference>
<protein>
    <submittedName>
        <fullName evidence="3">TIGR03086 family protein</fullName>
    </submittedName>
</protein>
<dbReference type="Pfam" id="PF11716">
    <property type="entry name" value="MDMPI_N"/>
    <property type="match status" value="1"/>
</dbReference>
<dbReference type="InterPro" id="IPR034660">
    <property type="entry name" value="DinB/YfiT-like"/>
</dbReference>
<proteinExistence type="predicted"/>
<dbReference type="RefSeq" id="WP_187245308.1">
    <property type="nucleotide sequence ID" value="NZ_BAAAOK010000015.1"/>
</dbReference>
<dbReference type="NCBIfam" id="TIGR03086">
    <property type="entry name" value="TIGR03086 family metal-binding protein"/>
    <property type="match status" value="1"/>
</dbReference>
<name>A0ABR7LUD1_9ACTN</name>
<dbReference type="EMBL" id="JABVEC010000018">
    <property type="protein sequence ID" value="MBC6468288.1"/>
    <property type="molecule type" value="Genomic_DNA"/>
</dbReference>
<dbReference type="SUPFAM" id="SSF109854">
    <property type="entry name" value="DinB/YfiT-like putative metalloenzymes"/>
    <property type="match status" value="1"/>
</dbReference>
<keyword evidence="4" id="KW-1185">Reference proteome</keyword>
<sequence>MDLRPLMTDAAEATIKAMSAVDPGRLDAPTPCTDFDLRTLVDHVAEFTGSRAESAARKEPVEQVAGTAPADPGMTADPGWIDAYAEQARSTAKAWTDPAAWEGETSLTGPATMPAPFVGGILFAEFLLHGWDVAKGAGTTFEVADELARALYEQVATIADQARQYKVLGPEVEVPASAPMLDRALGLAGRDPSWGR</sequence>
<feature type="domain" description="Mycothiol-dependent maleylpyruvate isomerase metal-binding" evidence="2">
    <location>
        <begin position="9"/>
        <end position="134"/>
    </location>
</feature>
<reference evidence="3 4" key="1">
    <citation type="submission" date="2020-06" db="EMBL/GenBank/DDBJ databases">
        <title>Actinomadura xiongansis sp. nov., isolated from soil of Baiyangdian.</title>
        <authorList>
            <person name="Zhang X."/>
        </authorList>
    </citation>
    <scope>NUCLEOTIDE SEQUENCE [LARGE SCALE GENOMIC DNA]</scope>
    <source>
        <strain evidence="3 4">HBUM206468</strain>
    </source>
</reference>
<dbReference type="InterPro" id="IPR017517">
    <property type="entry name" value="Maleyloyr_isom"/>
</dbReference>
<evidence type="ECO:0000259" key="2">
    <source>
        <dbReference type="Pfam" id="PF11716"/>
    </source>
</evidence>